<feature type="compositionally biased region" description="Low complexity" evidence="2">
    <location>
        <begin position="143"/>
        <end position="166"/>
    </location>
</feature>
<dbReference type="EMBL" id="JARJCN010000006">
    <property type="protein sequence ID" value="KAJ7100249.1"/>
    <property type="molecule type" value="Genomic_DNA"/>
</dbReference>
<reference evidence="3" key="1">
    <citation type="submission" date="2023-03" db="EMBL/GenBank/DDBJ databases">
        <title>Massive genome expansion in bonnet fungi (Mycena s.s.) driven by repeated elements and novel gene families across ecological guilds.</title>
        <authorList>
            <consortium name="Lawrence Berkeley National Laboratory"/>
            <person name="Harder C.B."/>
            <person name="Miyauchi S."/>
            <person name="Viragh M."/>
            <person name="Kuo A."/>
            <person name="Thoen E."/>
            <person name="Andreopoulos B."/>
            <person name="Lu D."/>
            <person name="Skrede I."/>
            <person name="Drula E."/>
            <person name="Henrissat B."/>
            <person name="Morin E."/>
            <person name="Kohler A."/>
            <person name="Barry K."/>
            <person name="LaButti K."/>
            <person name="Morin E."/>
            <person name="Salamov A."/>
            <person name="Lipzen A."/>
            <person name="Mereny Z."/>
            <person name="Hegedus B."/>
            <person name="Baldrian P."/>
            <person name="Stursova M."/>
            <person name="Weitz H."/>
            <person name="Taylor A."/>
            <person name="Grigoriev I.V."/>
            <person name="Nagy L.G."/>
            <person name="Martin F."/>
            <person name="Kauserud H."/>
        </authorList>
    </citation>
    <scope>NUCLEOTIDE SEQUENCE</scope>
    <source>
        <strain evidence="3">CBHHK173m</strain>
    </source>
</reference>
<keyword evidence="4" id="KW-1185">Reference proteome</keyword>
<dbReference type="Proteomes" id="UP001222325">
    <property type="component" value="Unassembled WGS sequence"/>
</dbReference>
<feature type="coiled-coil region" evidence="1">
    <location>
        <begin position="54"/>
        <end position="85"/>
    </location>
</feature>
<organism evidence="3 4">
    <name type="scientific">Mycena belliarum</name>
    <dbReference type="NCBI Taxonomy" id="1033014"/>
    <lineage>
        <taxon>Eukaryota</taxon>
        <taxon>Fungi</taxon>
        <taxon>Dikarya</taxon>
        <taxon>Basidiomycota</taxon>
        <taxon>Agaricomycotina</taxon>
        <taxon>Agaricomycetes</taxon>
        <taxon>Agaricomycetidae</taxon>
        <taxon>Agaricales</taxon>
        <taxon>Marasmiineae</taxon>
        <taxon>Mycenaceae</taxon>
        <taxon>Mycena</taxon>
    </lineage>
</organism>
<dbReference type="AlphaFoldDB" id="A0AAD6UH96"/>
<keyword evidence="1" id="KW-0175">Coiled coil</keyword>
<evidence type="ECO:0000256" key="2">
    <source>
        <dbReference type="SAM" id="MobiDB-lite"/>
    </source>
</evidence>
<evidence type="ECO:0000313" key="4">
    <source>
        <dbReference type="Proteomes" id="UP001222325"/>
    </source>
</evidence>
<protein>
    <submittedName>
        <fullName evidence="3">Uncharacterized protein</fullName>
    </submittedName>
</protein>
<evidence type="ECO:0000313" key="3">
    <source>
        <dbReference type="EMBL" id="KAJ7100249.1"/>
    </source>
</evidence>
<gene>
    <name evidence="3" type="ORF">B0H15DRAFT_819465</name>
</gene>
<accession>A0AAD6UH96</accession>
<evidence type="ECO:0000256" key="1">
    <source>
        <dbReference type="SAM" id="Coils"/>
    </source>
</evidence>
<feature type="compositionally biased region" description="Basic and acidic residues" evidence="2">
    <location>
        <begin position="172"/>
        <end position="190"/>
    </location>
</feature>
<feature type="compositionally biased region" description="Basic residues" evidence="2">
    <location>
        <begin position="194"/>
        <end position="206"/>
    </location>
</feature>
<name>A0AAD6UH96_9AGAR</name>
<proteinExistence type="predicted"/>
<comment type="caution">
    <text evidence="3">The sequence shown here is derived from an EMBL/GenBank/DDBJ whole genome shotgun (WGS) entry which is preliminary data.</text>
</comment>
<feature type="region of interest" description="Disordered" evidence="2">
    <location>
        <begin position="139"/>
        <end position="216"/>
    </location>
</feature>
<sequence>MAVTFPHHHQLMKPHKRVRRTATNVLAGDFDVRSRDVLTSLLNGVAPYTPLLRIDDDEVRRQRKREKKERERERKRARLAAMADEKAFGDGADAVPNPAAAFPIAMPRPSASTSAFWRGHTRPSIHIATLQRSVSVTPPPFSSPLLLPSTPASTPGPSNSSSTSRTSSKRPRTPDDYEDLMHDVGQEHRSVSHAPRKPRAAAKKGWKGWVEGSPPPSEKLINLDAVPVLQERRTRSGKNFDAIGVGKEGWV</sequence>